<dbReference type="AlphaFoldDB" id="A0A6M3Y605"/>
<feature type="transmembrane region" description="Helical" evidence="1">
    <location>
        <begin position="61"/>
        <end position="82"/>
    </location>
</feature>
<organism evidence="2">
    <name type="scientific">viral metagenome</name>
    <dbReference type="NCBI Taxonomy" id="1070528"/>
    <lineage>
        <taxon>unclassified sequences</taxon>
        <taxon>metagenomes</taxon>
        <taxon>organismal metagenomes</taxon>
    </lineage>
</organism>
<evidence type="ECO:0000313" key="2">
    <source>
        <dbReference type="EMBL" id="QJI03936.1"/>
    </source>
</evidence>
<feature type="transmembrane region" description="Helical" evidence="1">
    <location>
        <begin position="38"/>
        <end position="55"/>
    </location>
</feature>
<sequence>MDELQALIGLGGVAVVAALVQVYKGVFPSLPEGLKPMVAIVLGIGWNVGVSYAITQSGGTGLPYAVATVMGIIAGLAASGVYSTQKALRS</sequence>
<evidence type="ECO:0000256" key="1">
    <source>
        <dbReference type="SAM" id="Phobius"/>
    </source>
</evidence>
<dbReference type="EMBL" id="MT145132">
    <property type="protein sequence ID" value="QJI03936.1"/>
    <property type="molecule type" value="Genomic_DNA"/>
</dbReference>
<evidence type="ECO:0008006" key="3">
    <source>
        <dbReference type="Google" id="ProtNLM"/>
    </source>
</evidence>
<protein>
    <recommendedName>
        <fullName evidence="3">Holin</fullName>
    </recommendedName>
</protein>
<proteinExistence type="predicted"/>
<reference evidence="2" key="1">
    <citation type="submission" date="2020-03" db="EMBL/GenBank/DDBJ databases">
        <title>The deep terrestrial virosphere.</title>
        <authorList>
            <person name="Holmfeldt K."/>
            <person name="Nilsson E."/>
            <person name="Simone D."/>
            <person name="Lopez-Fernandez M."/>
            <person name="Wu X."/>
            <person name="de Brujin I."/>
            <person name="Lundin D."/>
            <person name="Andersson A."/>
            <person name="Bertilsson S."/>
            <person name="Dopson M."/>
        </authorList>
    </citation>
    <scope>NUCLEOTIDE SEQUENCE</scope>
    <source>
        <strain evidence="2">TM448B05559</strain>
    </source>
</reference>
<name>A0A6M3Y605_9ZZZZ</name>
<gene>
    <name evidence="2" type="ORF">TM448B05559_0009</name>
</gene>
<accession>A0A6M3Y605</accession>
<feature type="transmembrane region" description="Helical" evidence="1">
    <location>
        <begin position="6"/>
        <end position="26"/>
    </location>
</feature>
<keyword evidence="1" id="KW-1133">Transmembrane helix</keyword>
<keyword evidence="1" id="KW-0812">Transmembrane</keyword>
<keyword evidence="1" id="KW-0472">Membrane</keyword>